<dbReference type="OrthoDB" id="9815923at2"/>
<dbReference type="PANTHER" id="PTHR43630">
    <property type="entry name" value="POLY-BETA-1,6-N-ACETYL-D-GLUCOSAMINE SYNTHASE"/>
    <property type="match status" value="1"/>
</dbReference>
<protein>
    <submittedName>
        <fullName evidence="3">Glycosyltransferase involved in cell wall bisynthesis</fullName>
    </submittedName>
</protein>
<dbReference type="PANTHER" id="PTHR43630:SF2">
    <property type="entry name" value="GLYCOSYLTRANSFERASE"/>
    <property type="match status" value="1"/>
</dbReference>
<dbReference type="RefSeq" id="WP_072914663.1">
    <property type="nucleotide sequence ID" value="NZ_FRAR01000017.1"/>
</dbReference>
<dbReference type="AlphaFoldDB" id="A0A1M6TQ13"/>
<dbReference type="SMART" id="SM00028">
    <property type="entry name" value="TPR"/>
    <property type="match status" value="4"/>
</dbReference>
<dbReference type="InterPro" id="IPR001173">
    <property type="entry name" value="Glyco_trans_2-like"/>
</dbReference>
<dbReference type="SUPFAM" id="SSF53448">
    <property type="entry name" value="Nucleotide-diphospho-sugar transferases"/>
    <property type="match status" value="1"/>
</dbReference>
<dbReference type="InterPro" id="IPR019734">
    <property type="entry name" value="TPR_rpt"/>
</dbReference>
<dbReference type="InterPro" id="IPR011990">
    <property type="entry name" value="TPR-like_helical_dom_sf"/>
</dbReference>
<gene>
    <name evidence="3" type="ORF">SAMN02745123_02424</name>
</gene>
<evidence type="ECO:0000313" key="4">
    <source>
        <dbReference type="Proteomes" id="UP000183997"/>
    </source>
</evidence>
<dbReference type="Proteomes" id="UP000183997">
    <property type="component" value="Unassembled WGS sequence"/>
</dbReference>
<dbReference type="STRING" id="1121421.SAMN02745123_02424"/>
<feature type="domain" description="Glycosyltransferase 2-like" evidence="2">
    <location>
        <begin position="6"/>
        <end position="126"/>
    </location>
</feature>
<keyword evidence="3" id="KW-0808">Transferase</keyword>
<feature type="repeat" description="TPR" evidence="1">
    <location>
        <begin position="582"/>
        <end position="615"/>
    </location>
</feature>
<dbReference type="Gene3D" id="3.90.550.10">
    <property type="entry name" value="Spore Coat Polysaccharide Biosynthesis Protein SpsA, Chain A"/>
    <property type="match status" value="1"/>
</dbReference>
<feature type="repeat" description="TPR" evidence="1">
    <location>
        <begin position="321"/>
        <end position="354"/>
    </location>
</feature>
<dbReference type="Gene3D" id="1.25.40.10">
    <property type="entry name" value="Tetratricopeptide repeat domain"/>
    <property type="match status" value="3"/>
</dbReference>
<sequence length="649" mass="75085">MGNRISLCMIVKNEESNIRRCLASVMDVVDEIIIVDTGSQDTTPRVALELGAKVYHFPWNDNFSDARNLSLSKAAGEWILFLDADEELTTESKKVLLQLTSEENVEGYFTRIINYIGKDGWTETCPDLVFRLFRNKPEYRFRGAIHEQIADVILEKNKQATYRVAEDVIILHYGYLDSQIDQKDKKKRNLTIIQKELAADSDNNLLKYHYGIELYRAERYQEAAEVLIQVANHTDPNTIYFAKLLRYIVLSYHSAGQPAKALEVIHLGLQFFPNYADLYYYGGLTHLTQKQYAKAAEFFSQAIALPEQPAQYASFAGVRGFRSLYHLGEIAESFLNYEEALHYYLASLRDNPNFQPALERIIVILEPRKNPAYTRECLEKVLDLGSPQAKLILSNIFFNQKAYQLALEFLEPTSDTASVPEEILLRKAFCLVQQRRFLEALILLGEFTPDSPRYLLAKFNELFCFWVQGKKRKVQVIAGELRDLGLAEDTDNILKLLLKSLEKRKAVRKICLGQDGIDLLLDLLSRLLDLNEPEKANELYKKVVPACLVERQWDIIQLYHQYGPVERTVELLKEYLTINRDGKAHFLLAESYQELGNFVEAEQHYRYAIEQDSDQPRYFIGQIRLYENWRRKITEKNLAGEQHGEEELP</sequence>
<dbReference type="CDD" id="cd02511">
    <property type="entry name" value="Beta4Glucosyltransferase"/>
    <property type="match status" value="1"/>
</dbReference>
<evidence type="ECO:0000259" key="2">
    <source>
        <dbReference type="Pfam" id="PF00535"/>
    </source>
</evidence>
<dbReference type="Pfam" id="PF13432">
    <property type="entry name" value="TPR_16"/>
    <property type="match status" value="1"/>
</dbReference>
<accession>A0A1M6TQ13</accession>
<keyword evidence="1" id="KW-0802">TPR repeat</keyword>
<dbReference type="EMBL" id="FRAR01000017">
    <property type="protein sequence ID" value="SHK59071.1"/>
    <property type="molecule type" value="Genomic_DNA"/>
</dbReference>
<keyword evidence="4" id="KW-1185">Reference proteome</keyword>
<evidence type="ECO:0000256" key="1">
    <source>
        <dbReference type="PROSITE-ProRule" id="PRU00339"/>
    </source>
</evidence>
<proteinExistence type="predicted"/>
<dbReference type="InterPro" id="IPR029044">
    <property type="entry name" value="Nucleotide-diphossugar_trans"/>
</dbReference>
<reference evidence="4" key="1">
    <citation type="submission" date="2016-11" db="EMBL/GenBank/DDBJ databases">
        <authorList>
            <person name="Varghese N."/>
            <person name="Submissions S."/>
        </authorList>
    </citation>
    <scope>NUCLEOTIDE SEQUENCE [LARGE SCALE GENOMIC DNA]</scope>
    <source>
        <strain evidence="4">DSM 10349</strain>
    </source>
</reference>
<name>A0A1M6TQ13_9FIRM</name>
<dbReference type="SUPFAM" id="SSF48452">
    <property type="entry name" value="TPR-like"/>
    <property type="match status" value="2"/>
</dbReference>
<dbReference type="Pfam" id="PF00535">
    <property type="entry name" value="Glycos_transf_2"/>
    <property type="match status" value="1"/>
</dbReference>
<feature type="repeat" description="TPR" evidence="1">
    <location>
        <begin position="276"/>
        <end position="309"/>
    </location>
</feature>
<dbReference type="PROSITE" id="PS50005">
    <property type="entry name" value="TPR"/>
    <property type="match status" value="3"/>
</dbReference>
<organism evidence="3 4">
    <name type="scientific">Desulforamulus aeronauticus DSM 10349</name>
    <dbReference type="NCBI Taxonomy" id="1121421"/>
    <lineage>
        <taxon>Bacteria</taxon>
        <taxon>Bacillati</taxon>
        <taxon>Bacillota</taxon>
        <taxon>Clostridia</taxon>
        <taxon>Eubacteriales</taxon>
        <taxon>Peptococcaceae</taxon>
        <taxon>Desulforamulus</taxon>
    </lineage>
</organism>
<dbReference type="GO" id="GO:0016740">
    <property type="term" value="F:transferase activity"/>
    <property type="evidence" value="ECO:0007669"/>
    <property type="project" value="UniProtKB-KW"/>
</dbReference>
<evidence type="ECO:0000313" key="3">
    <source>
        <dbReference type="EMBL" id="SHK59071.1"/>
    </source>
</evidence>